<comment type="caution">
    <text evidence="1">The sequence shown here is derived from an EMBL/GenBank/DDBJ whole genome shotgun (WGS) entry which is preliminary data.</text>
</comment>
<gene>
    <name evidence="1" type="ORF">LEP1GSC108_4695</name>
</gene>
<dbReference type="RefSeq" id="WP_004503409.1">
    <property type="nucleotide sequence ID" value="NZ_AHNU02000045.1"/>
</dbReference>
<dbReference type="AlphaFoldDB" id="M6QC12"/>
<name>M6QC12_9LEPT</name>
<evidence type="ECO:0000313" key="1">
    <source>
        <dbReference type="EMBL" id="EMN90153.1"/>
    </source>
</evidence>
<dbReference type="Proteomes" id="UP000012118">
    <property type="component" value="Unassembled WGS sequence"/>
</dbReference>
<dbReference type="EMBL" id="AHNU02000045">
    <property type="protein sequence ID" value="EMN90153.1"/>
    <property type="molecule type" value="Genomic_DNA"/>
</dbReference>
<sequence>MAEKIQIPLDEVKRVFKFLENVHDLMHQPLSYRNSKLVDNFVNRVVEKFHGSV</sequence>
<organism evidence="1 2">
    <name type="scientific">Leptospira weilii str. UI 13098</name>
    <dbReference type="NCBI Taxonomy" id="1088542"/>
    <lineage>
        <taxon>Bacteria</taxon>
        <taxon>Pseudomonadati</taxon>
        <taxon>Spirochaetota</taxon>
        <taxon>Spirochaetia</taxon>
        <taxon>Leptospirales</taxon>
        <taxon>Leptospiraceae</taxon>
        <taxon>Leptospira</taxon>
    </lineage>
</organism>
<keyword evidence="2" id="KW-1185">Reference proteome</keyword>
<proteinExistence type="predicted"/>
<protein>
    <submittedName>
        <fullName evidence="1">Uncharacterized protein</fullName>
    </submittedName>
</protein>
<evidence type="ECO:0000313" key="2">
    <source>
        <dbReference type="Proteomes" id="UP000012118"/>
    </source>
</evidence>
<accession>M6QC12</accession>
<reference evidence="1 2" key="1">
    <citation type="submission" date="2013-01" db="EMBL/GenBank/DDBJ databases">
        <authorList>
            <person name="Harkins D.M."/>
            <person name="Durkin A.S."/>
            <person name="Brinkac L.M."/>
            <person name="Haft D.H."/>
            <person name="Selengut J.D."/>
            <person name="Sanka R."/>
            <person name="DePew J."/>
            <person name="Purushe J."/>
            <person name="Chanthongthip A."/>
            <person name="Lattana O."/>
            <person name="Phetsouvanh R."/>
            <person name="Newton P.N."/>
            <person name="Vinetz J.M."/>
            <person name="Sutton G.G."/>
            <person name="Nierman W.C."/>
            <person name="Fouts D.E."/>
        </authorList>
    </citation>
    <scope>NUCLEOTIDE SEQUENCE [LARGE SCALE GENOMIC DNA]</scope>
    <source>
        <strain evidence="1 2">UI 13098</strain>
    </source>
</reference>